<dbReference type="Gene3D" id="3.40.47.10">
    <property type="match status" value="2"/>
</dbReference>
<evidence type="ECO:0000313" key="6">
    <source>
        <dbReference type="Proteomes" id="UP000434580"/>
    </source>
</evidence>
<gene>
    <name evidence="5" type="primary">fabH_1</name>
    <name evidence="5" type="ORF">DPBNPPHM_01119</name>
</gene>
<dbReference type="PANTHER" id="PTHR34069">
    <property type="entry name" value="3-OXOACYL-[ACYL-CARRIER-PROTEIN] SYNTHASE 3"/>
    <property type="match status" value="1"/>
</dbReference>
<keyword evidence="2 5" id="KW-0012">Acyltransferase</keyword>
<protein>
    <submittedName>
        <fullName evidence="5">3-oxoacyl-[acyl-carrier-protein] synthase 3</fullName>
        <ecNumber evidence="5">2.3.1.180</ecNumber>
    </submittedName>
</protein>
<dbReference type="SUPFAM" id="SSF53901">
    <property type="entry name" value="Thiolase-like"/>
    <property type="match status" value="2"/>
</dbReference>
<accession>A0A5S9PL39</accession>
<dbReference type="Proteomes" id="UP000434580">
    <property type="component" value="Unassembled WGS sequence"/>
</dbReference>
<proteinExistence type="predicted"/>
<dbReference type="InterPro" id="IPR013751">
    <property type="entry name" value="ACP_syn_III_N"/>
</dbReference>
<dbReference type="EMBL" id="CACSII010000012">
    <property type="protein sequence ID" value="CAA0104831.1"/>
    <property type="molecule type" value="Genomic_DNA"/>
</dbReference>
<sequence>MNSVTQNPIMVLSTASALPGPLISNETLLDQLEALCGKRARKRAGALVRRLGIESRHLVRRLDQRLSAPNPTAPALAQQAMTTAMQEAGIQQPDYLISHTATPHTLIPGNAAWLCQRMQITAPYMELRQACTGFANALQIIHAMLHSQAQDIVAVSSCETGSVYFDMHNDFIDTDQLVNYVQMGDAAAAALFSRPDDTGRYLISDCFIGHLGLEDQPGFELVGGGSGNPVCDKNLPYFRHNPRAVRDKGPRLFIKGLEAVLNRGYHLDDFDYIIPHQANGHIDTLLAEHLGVDASRIINEARTLGNLGSSAIWVCFDRLRHSGRLKPGDRVLILGAEATQYMYGGFVYQH</sequence>
<evidence type="ECO:0000259" key="4">
    <source>
        <dbReference type="Pfam" id="PF08545"/>
    </source>
</evidence>
<dbReference type="Pfam" id="PF08545">
    <property type="entry name" value="ACP_syn_III"/>
    <property type="match status" value="1"/>
</dbReference>
<evidence type="ECO:0000259" key="3">
    <source>
        <dbReference type="Pfam" id="PF08541"/>
    </source>
</evidence>
<evidence type="ECO:0000313" key="5">
    <source>
        <dbReference type="EMBL" id="CAA0104831.1"/>
    </source>
</evidence>
<dbReference type="GO" id="GO:0006633">
    <property type="term" value="P:fatty acid biosynthetic process"/>
    <property type="evidence" value="ECO:0007669"/>
    <property type="project" value="InterPro"/>
</dbReference>
<feature type="domain" description="Beta-ketoacyl-[acyl-carrier-protein] synthase III C-terminal" evidence="3">
    <location>
        <begin position="263"/>
        <end position="337"/>
    </location>
</feature>
<evidence type="ECO:0000256" key="1">
    <source>
        <dbReference type="ARBA" id="ARBA00022679"/>
    </source>
</evidence>
<organism evidence="5 6">
    <name type="scientific">BD1-7 clade bacterium</name>
    <dbReference type="NCBI Taxonomy" id="2029982"/>
    <lineage>
        <taxon>Bacteria</taxon>
        <taxon>Pseudomonadati</taxon>
        <taxon>Pseudomonadota</taxon>
        <taxon>Gammaproteobacteria</taxon>
        <taxon>Cellvibrionales</taxon>
        <taxon>Spongiibacteraceae</taxon>
        <taxon>BD1-7 clade</taxon>
    </lineage>
</organism>
<evidence type="ECO:0000256" key="2">
    <source>
        <dbReference type="ARBA" id="ARBA00023315"/>
    </source>
</evidence>
<keyword evidence="1 5" id="KW-0808">Transferase</keyword>
<dbReference type="Pfam" id="PF08541">
    <property type="entry name" value="ACP_syn_III_C"/>
    <property type="match status" value="1"/>
</dbReference>
<dbReference type="AlphaFoldDB" id="A0A5S9PL39"/>
<dbReference type="GO" id="GO:0044550">
    <property type="term" value="P:secondary metabolite biosynthetic process"/>
    <property type="evidence" value="ECO:0007669"/>
    <property type="project" value="TreeGrafter"/>
</dbReference>
<dbReference type="GO" id="GO:0033818">
    <property type="term" value="F:beta-ketoacyl-acyl-carrier-protein synthase III activity"/>
    <property type="evidence" value="ECO:0007669"/>
    <property type="project" value="UniProtKB-EC"/>
</dbReference>
<dbReference type="EC" id="2.3.1.180" evidence="5"/>
<feature type="domain" description="Beta-ketoacyl-[acyl-carrier-protein] synthase III N-terminal" evidence="4">
    <location>
        <begin position="126"/>
        <end position="199"/>
    </location>
</feature>
<reference evidence="5 6" key="1">
    <citation type="submission" date="2019-11" db="EMBL/GenBank/DDBJ databases">
        <authorList>
            <person name="Holert J."/>
        </authorList>
    </citation>
    <scope>NUCLEOTIDE SEQUENCE [LARGE SCALE GENOMIC DNA]</scope>
    <source>
        <strain evidence="5">BC5_2</strain>
    </source>
</reference>
<name>A0A5S9PL39_9GAMM</name>
<dbReference type="GO" id="GO:0004315">
    <property type="term" value="F:3-oxoacyl-[acyl-carrier-protein] synthase activity"/>
    <property type="evidence" value="ECO:0007669"/>
    <property type="project" value="InterPro"/>
</dbReference>
<dbReference type="InterPro" id="IPR016039">
    <property type="entry name" value="Thiolase-like"/>
</dbReference>
<dbReference type="OrthoDB" id="9815506at2"/>
<dbReference type="InterPro" id="IPR013747">
    <property type="entry name" value="ACP_syn_III_C"/>
</dbReference>
<dbReference type="PANTHER" id="PTHR34069:SF2">
    <property type="entry name" value="BETA-KETOACYL-[ACYL-CARRIER-PROTEIN] SYNTHASE III"/>
    <property type="match status" value="1"/>
</dbReference>